<dbReference type="KEGG" id="fil:BN1229_v1_0255"/>
<keyword evidence="2" id="KW-0378">Hydrolase</keyword>
<evidence type="ECO:0000256" key="2">
    <source>
        <dbReference type="ARBA" id="ARBA00022801"/>
    </source>
</evidence>
<dbReference type="OrthoDB" id="9794568at2"/>
<keyword evidence="1" id="KW-0479">Metal-binding</keyword>
<feature type="domain" description="Calcineurin-like phosphoesterase" evidence="5">
    <location>
        <begin position="8"/>
        <end position="235"/>
    </location>
</feature>
<accession>A0A0D6JB57</accession>
<dbReference type="KEGG" id="fiy:BN1229_v1_0259"/>
<evidence type="ECO:0000256" key="4">
    <source>
        <dbReference type="ARBA" id="ARBA00025742"/>
    </source>
</evidence>
<organism evidence="6 7">
    <name type="scientific">Candidatus Filomicrobium marinum</name>
    <dbReference type="NCBI Taxonomy" id="1608628"/>
    <lineage>
        <taxon>Bacteria</taxon>
        <taxon>Pseudomonadati</taxon>
        <taxon>Pseudomonadota</taxon>
        <taxon>Alphaproteobacteria</taxon>
        <taxon>Hyphomicrobiales</taxon>
        <taxon>Hyphomicrobiaceae</taxon>
        <taxon>Filomicrobium</taxon>
    </lineage>
</organism>
<dbReference type="AlphaFoldDB" id="A0A0D6JB57"/>
<gene>
    <name evidence="6" type="ORF">YBN1229_v1_0259</name>
</gene>
<sequence>MVRENTVTIAHISDVHLSPIAGFGPRHWNVKRALGYINWHRSRKRVCRADVVADIVADMKAQTPDHIAVTGDLVNVGLPQELAAARLWLENLGSPDAVSVIPGNHDIYVPMRRDEGVQRWADYMSPDSYGAAFSVGDSGFPYVRRIGHVALVGVNSAIPTPVFVAAGRVGQKQRSALGRILDKLRADGLVRVVLIHHPPLPGQASPRRALVDAHEFREVLEQHGAELVLHGHNHRNMRTYADGKRGKIPVIGIASGSYAIAKDVGVLARYNLLRFTRREDVDRIDLVGRGLKKNNGPIVELERTELSPHQIETGASK</sequence>
<dbReference type="PANTHER" id="PTHR42988:SF2">
    <property type="entry name" value="CYCLIC NUCLEOTIDE PHOSPHODIESTERASE CBUA0032-RELATED"/>
    <property type="match status" value="1"/>
</dbReference>
<dbReference type="RefSeq" id="WP_052743593.1">
    <property type="nucleotide sequence ID" value="NZ_LN829118.1"/>
</dbReference>
<evidence type="ECO:0000313" key="7">
    <source>
        <dbReference type="Proteomes" id="UP000033187"/>
    </source>
</evidence>
<evidence type="ECO:0000256" key="3">
    <source>
        <dbReference type="ARBA" id="ARBA00023004"/>
    </source>
</evidence>
<dbReference type="GO" id="GO:0016787">
    <property type="term" value="F:hydrolase activity"/>
    <property type="evidence" value="ECO:0007669"/>
    <property type="project" value="UniProtKB-KW"/>
</dbReference>
<evidence type="ECO:0000313" key="6">
    <source>
        <dbReference type="EMBL" id="CPR15217.1"/>
    </source>
</evidence>
<dbReference type="SUPFAM" id="SSF56300">
    <property type="entry name" value="Metallo-dependent phosphatases"/>
    <property type="match status" value="1"/>
</dbReference>
<keyword evidence="3" id="KW-0408">Iron</keyword>
<dbReference type="EMBL" id="LN829119">
    <property type="protein sequence ID" value="CPR15217.1"/>
    <property type="molecule type" value="Genomic_DNA"/>
</dbReference>
<dbReference type="InterPro" id="IPR029052">
    <property type="entry name" value="Metallo-depent_PP-like"/>
</dbReference>
<evidence type="ECO:0000256" key="1">
    <source>
        <dbReference type="ARBA" id="ARBA00022723"/>
    </source>
</evidence>
<dbReference type="InterPro" id="IPR050884">
    <property type="entry name" value="CNP_phosphodiesterase-III"/>
</dbReference>
<dbReference type="PANTHER" id="PTHR42988">
    <property type="entry name" value="PHOSPHOHYDROLASE"/>
    <property type="match status" value="1"/>
</dbReference>
<dbReference type="Pfam" id="PF00149">
    <property type="entry name" value="Metallophos"/>
    <property type="match status" value="1"/>
</dbReference>
<protein>
    <submittedName>
        <fullName evidence="6">Metallophosphoesterase</fullName>
    </submittedName>
</protein>
<dbReference type="InterPro" id="IPR004843">
    <property type="entry name" value="Calcineurin-like_PHP"/>
</dbReference>
<comment type="similarity">
    <text evidence="4">Belongs to the cyclic nucleotide phosphodiesterase class-III family.</text>
</comment>
<proteinExistence type="inferred from homology"/>
<evidence type="ECO:0000259" key="5">
    <source>
        <dbReference type="Pfam" id="PF00149"/>
    </source>
</evidence>
<name>A0A0D6JB57_9HYPH</name>
<dbReference type="Gene3D" id="3.60.21.10">
    <property type="match status" value="1"/>
</dbReference>
<reference evidence="7" key="1">
    <citation type="submission" date="2015-02" db="EMBL/GenBank/DDBJ databases">
        <authorList>
            <person name="Chooi Y.-H."/>
        </authorList>
    </citation>
    <scope>NUCLEOTIDE SEQUENCE [LARGE SCALE GENOMIC DNA]</scope>
    <source>
        <strain evidence="7">strain Y</strain>
    </source>
</reference>
<dbReference type="Proteomes" id="UP000033187">
    <property type="component" value="Chromosome 1"/>
</dbReference>
<keyword evidence="7" id="KW-1185">Reference proteome</keyword>
<dbReference type="GO" id="GO:0046872">
    <property type="term" value="F:metal ion binding"/>
    <property type="evidence" value="ECO:0007669"/>
    <property type="project" value="UniProtKB-KW"/>
</dbReference>